<dbReference type="Pfam" id="PF01370">
    <property type="entry name" value="Epimerase"/>
    <property type="match status" value="1"/>
</dbReference>
<dbReference type="PANTHER" id="PTHR43103:SF3">
    <property type="entry name" value="ADP-L-GLYCERO-D-MANNO-HEPTOSE-6-EPIMERASE"/>
    <property type="match status" value="1"/>
</dbReference>
<dbReference type="eggNOG" id="KOG1371">
    <property type="taxonomic scope" value="Eukaryota"/>
</dbReference>
<gene>
    <name evidence="4" type="ORF">F503_01602</name>
</gene>
<evidence type="ECO:0000256" key="2">
    <source>
        <dbReference type="ARBA" id="ARBA00023277"/>
    </source>
</evidence>
<dbReference type="AlphaFoldDB" id="S3BTW1"/>
<dbReference type="HOGENOM" id="CLU_007383_19_0_1"/>
<accession>S3BTW1</accession>
<proteinExistence type="predicted"/>
<organism evidence="4 5">
    <name type="scientific">Ophiostoma piceae (strain UAMH 11346)</name>
    <name type="common">Sap stain fungus</name>
    <dbReference type="NCBI Taxonomy" id="1262450"/>
    <lineage>
        <taxon>Eukaryota</taxon>
        <taxon>Fungi</taxon>
        <taxon>Dikarya</taxon>
        <taxon>Ascomycota</taxon>
        <taxon>Pezizomycotina</taxon>
        <taxon>Sordariomycetes</taxon>
        <taxon>Sordariomycetidae</taxon>
        <taxon>Ophiostomatales</taxon>
        <taxon>Ophiostomataceae</taxon>
        <taxon>Ophiostoma</taxon>
    </lineage>
</organism>
<evidence type="ECO:0000313" key="5">
    <source>
        <dbReference type="Proteomes" id="UP000016923"/>
    </source>
</evidence>
<dbReference type="Gene3D" id="3.40.50.720">
    <property type="entry name" value="NAD(P)-binding Rossmann-like Domain"/>
    <property type="match status" value="1"/>
</dbReference>
<keyword evidence="5" id="KW-1185">Reference proteome</keyword>
<dbReference type="OrthoDB" id="16464at2759"/>
<feature type="domain" description="NAD-dependent epimerase/dehydratase" evidence="3">
    <location>
        <begin position="14"/>
        <end position="209"/>
    </location>
</feature>
<dbReference type="PANTHER" id="PTHR43103">
    <property type="entry name" value="NUCLEOSIDE-DIPHOSPHATE-SUGAR EPIMERASE"/>
    <property type="match status" value="1"/>
</dbReference>
<name>S3BTW1_OPHP1</name>
<evidence type="ECO:0000259" key="3">
    <source>
        <dbReference type="Pfam" id="PF01370"/>
    </source>
</evidence>
<evidence type="ECO:0000313" key="4">
    <source>
        <dbReference type="EMBL" id="EPE02861.1"/>
    </source>
</evidence>
<dbReference type="SUPFAM" id="SSF51735">
    <property type="entry name" value="NAD(P)-binding Rossmann-fold domains"/>
    <property type="match status" value="1"/>
</dbReference>
<dbReference type="Proteomes" id="UP000016923">
    <property type="component" value="Unassembled WGS sequence"/>
</dbReference>
<dbReference type="OMA" id="KSWPTQF"/>
<dbReference type="VEuPathDB" id="FungiDB:F503_01602"/>
<dbReference type="STRING" id="1262450.S3BTW1"/>
<dbReference type="InterPro" id="IPR001509">
    <property type="entry name" value="Epimerase_deHydtase"/>
</dbReference>
<protein>
    <submittedName>
        <fullName evidence="4">Nucleoside-diphosphate-sugar epimerase</fullName>
    </submittedName>
</protein>
<dbReference type="EMBL" id="KE148173">
    <property type="protein sequence ID" value="EPE02861.1"/>
    <property type="molecule type" value="Genomic_DNA"/>
</dbReference>
<dbReference type="InterPro" id="IPR036291">
    <property type="entry name" value="NAD(P)-bd_dom_sf"/>
</dbReference>
<evidence type="ECO:0000256" key="1">
    <source>
        <dbReference type="ARBA" id="ARBA00022857"/>
    </source>
</evidence>
<reference evidence="4 5" key="1">
    <citation type="journal article" date="2013" name="BMC Genomics">
        <title>The genome and transcriptome of the pine saprophyte Ophiostoma piceae, and a comparison with the bark beetle-associated pine pathogen Grosmannia clavigera.</title>
        <authorList>
            <person name="Haridas S."/>
            <person name="Wang Y."/>
            <person name="Lim L."/>
            <person name="Massoumi Alamouti S."/>
            <person name="Jackman S."/>
            <person name="Docking R."/>
            <person name="Robertson G."/>
            <person name="Birol I."/>
            <person name="Bohlmann J."/>
            <person name="Breuil C."/>
        </authorList>
    </citation>
    <scope>NUCLEOTIDE SEQUENCE [LARGE SCALE GENOMIC DNA]</scope>
    <source>
        <strain evidence="4 5">UAMH 11346</strain>
    </source>
</reference>
<dbReference type="Gene3D" id="3.90.25.10">
    <property type="entry name" value="UDP-galactose 4-epimerase, domain 1"/>
    <property type="match status" value="1"/>
</dbReference>
<sequence length="333" mass="36066">MSTRPLINTMPTYLITGAAGLVGPALAARLLEDPDNKVILTDLIKPSVPAGAAHPENAQLVEADLTKQEAVDSLVATATKDKPLTAAFVFHGIMSGASEANPALAQRVNVDTVRNLLFRLADVQRGVRVIFSSSNAVYGQPLPDIVTEATTPTPNGVYGACKYQMEILVNDMNRRGLIDAFSVRFPTIVVRPGAPAPAASAFLSGVIREPMNGVVCKLPLRDRQFKATLCSPRVCIENLVRIVAWPTNKLPSHQRAINFPGIISSVQDLLDALENVGGEDKLQYVVDEPNAAYETILRSWAWNLDYSKPVELGLLQDVDTEGLVREYVATLKK</sequence>
<keyword evidence="2" id="KW-0119">Carbohydrate metabolism</keyword>
<keyword evidence="1" id="KW-0521">NADP</keyword>